<evidence type="ECO:0000256" key="1">
    <source>
        <dbReference type="ARBA" id="ARBA00023015"/>
    </source>
</evidence>
<evidence type="ECO:0000256" key="2">
    <source>
        <dbReference type="ARBA" id="ARBA00023125"/>
    </source>
</evidence>
<dbReference type="PANTHER" id="PTHR30055">
    <property type="entry name" value="HTH-TYPE TRANSCRIPTIONAL REGULATOR RUTR"/>
    <property type="match status" value="1"/>
</dbReference>
<name>A0ABT1M4X2_9MYCO</name>
<proteinExistence type="predicted"/>
<evidence type="ECO:0000313" key="6">
    <source>
        <dbReference type="EMBL" id="MCP9274161.1"/>
    </source>
</evidence>
<feature type="DNA-binding region" description="H-T-H motif" evidence="4">
    <location>
        <begin position="32"/>
        <end position="51"/>
    </location>
</feature>
<keyword evidence="7" id="KW-1185">Reference proteome</keyword>
<dbReference type="Pfam" id="PF00440">
    <property type="entry name" value="TetR_N"/>
    <property type="match status" value="1"/>
</dbReference>
<gene>
    <name evidence="6" type="ORF">NM203_18395</name>
</gene>
<reference evidence="6 7" key="1">
    <citation type="submission" date="2022-06" db="EMBL/GenBank/DDBJ databases">
        <title>Mycolicibacterium sp. CAU 1645 isolated from seawater.</title>
        <authorList>
            <person name="Kim W."/>
        </authorList>
    </citation>
    <scope>NUCLEOTIDE SEQUENCE [LARGE SCALE GENOMIC DNA]</scope>
    <source>
        <strain evidence="6 7">CAU 1645</strain>
    </source>
</reference>
<keyword evidence="3" id="KW-0804">Transcription</keyword>
<evidence type="ECO:0000313" key="7">
    <source>
        <dbReference type="Proteomes" id="UP001651690"/>
    </source>
</evidence>
<feature type="domain" description="HTH tetR-type" evidence="5">
    <location>
        <begin position="8"/>
        <end position="69"/>
    </location>
</feature>
<evidence type="ECO:0000256" key="4">
    <source>
        <dbReference type="PROSITE-ProRule" id="PRU00335"/>
    </source>
</evidence>
<dbReference type="RefSeq" id="WP_255061510.1">
    <property type="nucleotide sequence ID" value="NZ_JANDBD010000007.1"/>
</dbReference>
<keyword evidence="1" id="KW-0805">Transcription regulation</keyword>
<dbReference type="InterPro" id="IPR009057">
    <property type="entry name" value="Homeodomain-like_sf"/>
</dbReference>
<dbReference type="InterPro" id="IPR001647">
    <property type="entry name" value="HTH_TetR"/>
</dbReference>
<accession>A0ABT1M4X2</accession>
<dbReference type="SUPFAM" id="SSF46689">
    <property type="entry name" value="Homeodomain-like"/>
    <property type="match status" value="1"/>
</dbReference>
<dbReference type="Gene3D" id="1.10.357.10">
    <property type="entry name" value="Tetracycline Repressor, domain 2"/>
    <property type="match status" value="1"/>
</dbReference>
<sequence>MSERADAARNRQAVLDAAGRLFDDAADPGTVSMDDVARAAGVGKGTLFRRFGDRVTLLGAVYDARLADLSAAVDGGPPPLGPGPPARERIPALLDAMVDFKLDNRRLAMALEQNSSSTLYRSPSYVATHQLLSQLLAQVIDPDEADWTAYALLAATRIDLVDHLATELTRDEIRVALRRYVERVLG</sequence>
<evidence type="ECO:0000259" key="5">
    <source>
        <dbReference type="PROSITE" id="PS50977"/>
    </source>
</evidence>
<evidence type="ECO:0000256" key="3">
    <source>
        <dbReference type="ARBA" id="ARBA00023163"/>
    </source>
</evidence>
<dbReference type="PANTHER" id="PTHR30055:SF234">
    <property type="entry name" value="HTH-TYPE TRANSCRIPTIONAL REGULATOR BETI"/>
    <property type="match status" value="1"/>
</dbReference>
<protein>
    <submittedName>
        <fullName evidence="6">TetR/AcrR family transcriptional regulator</fullName>
    </submittedName>
</protein>
<dbReference type="InterPro" id="IPR050109">
    <property type="entry name" value="HTH-type_TetR-like_transc_reg"/>
</dbReference>
<organism evidence="6 7">
    <name type="scientific">Mycolicibacterium arenosum</name>
    <dbReference type="NCBI Taxonomy" id="2952157"/>
    <lineage>
        <taxon>Bacteria</taxon>
        <taxon>Bacillati</taxon>
        <taxon>Actinomycetota</taxon>
        <taxon>Actinomycetes</taxon>
        <taxon>Mycobacteriales</taxon>
        <taxon>Mycobacteriaceae</taxon>
        <taxon>Mycolicibacterium</taxon>
    </lineage>
</organism>
<dbReference type="Proteomes" id="UP001651690">
    <property type="component" value="Unassembled WGS sequence"/>
</dbReference>
<keyword evidence="2 4" id="KW-0238">DNA-binding</keyword>
<dbReference type="PROSITE" id="PS50977">
    <property type="entry name" value="HTH_TETR_2"/>
    <property type="match status" value="1"/>
</dbReference>
<comment type="caution">
    <text evidence="6">The sequence shown here is derived from an EMBL/GenBank/DDBJ whole genome shotgun (WGS) entry which is preliminary data.</text>
</comment>
<dbReference type="EMBL" id="JANDBD010000007">
    <property type="protein sequence ID" value="MCP9274161.1"/>
    <property type="molecule type" value="Genomic_DNA"/>
</dbReference>